<gene>
    <name evidence="1" type="ORF">WAK64_16690</name>
</gene>
<reference evidence="1 2" key="1">
    <citation type="journal article" date="2018" name="J. Microbiol.">
        <title>Bacillus spongiae sp. nov., isolated from sponge of Jeju Island.</title>
        <authorList>
            <person name="Lee G.E."/>
            <person name="Im W.T."/>
            <person name="Park J.S."/>
        </authorList>
    </citation>
    <scope>NUCLEOTIDE SEQUENCE [LARGE SCALE GENOMIC DNA]</scope>
    <source>
        <strain evidence="1 2">135PIL107-10</strain>
    </source>
</reference>
<name>A0ABU8HHC7_9BACI</name>
<comment type="caution">
    <text evidence="1">The sequence shown here is derived from an EMBL/GenBank/DDBJ whole genome shotgun (WGS) entry which is preliminary data.</text>
</comment>
<proteinExistence type="predicted"/>
<keyword evidence="2" id="KW-1185">Reference proteome</keyword>
<accession>A0ABU8HHC7</accession>
<sequence length="75" mass="8626">MDKISCIAYLLFQADDPIVKEAALKLVAGDLSLKEVKNTEYCRPYLEIAEAKLKNHDQLTTDEVCRFVEEYLFVL</sequence>
<evidence type="ECO:0000313" key="1">
    <source>
        <dbReference type="EMBL" id="MEI5908687.1"/>
    </source>
</evidence>
<dbReference type="Proteomes" id="UP001312865">
    <property type="component" value="Unassembled WGS sequence"/>
</dbReference>
<organism evidence="1 2">
    <name type="scientific">Bacillus spongiae</name>
    <dbReference type="NCBI Taxonomy" id="2683610"/>
    <lineage>
        <taxon>Bacteria</taxon>
        <taxon>Bacillati</taxon>
        <taxon>Bacillota</taxon>
        <taxon>Bacilli</taxon>
        <taxon>Bacillales</taxon>
        <taxon>Bacillaceae</taxon>
        <taxon>Bacillus</taxon>
    </lineage>
</organism>
<protein>
    <submittedName>
        <fullName evidence="1">Uncharacterized protein</fullName>
    </submittedName>
</protein>
<dbReference type="RefSeq" id="WP_336588135.1">
    <property type="nucleotide sequence ID" value="NZ_JBBAXC010000015.1"/>
</dbReference>
<dbReference type="EMBL" id="JBBAXC010000015">
    <property type="protein sequence ID" value="MEI5908687.1"/>
    <property type="molecule type" value="Genomic_DNA"/>
</dbReference>
<evidence type="ECO:0000313" key="2">
    <source>
        <dbReference type="Proteomes" id="UP001312865"/>
    </source>
</evidence>